<dbReference type="Proteomes" id="UP000059074">
    <property type="component" value="Unassembled WGS sequence"/>
</dbReference>
<keyword evidence="3" id="KW-1185">Reference proteome</keyword>
<feature type="compositionally biased region" description="Low complexity" evidence="1">
    <location>
        <begin position="38"/>
        <end position="52"/>
    </location>
</feature>
<feature type="region of interest" description="Disordered" evidence="1">
    <location>
        <begin position="33"/>
        <end position="77"/>
    </location>
</feature>
<dbReference type="Pfam" id="PF20159">
    <property type="entry name" value="YidB"/>
    <property type="match status" value="1"/>
</dbReference>
<protein>
    <recommendedName>
        <fullName evidence="4">DUF937 domain-containing protein</fullName>
    </recommendedName>
</protein>
<dbReference type="Gene3D" id="1.10.10.690">
    <property type="entry name" value="YidB-like"/>
    <property type="match status" value="1"/>
</dbReference>
<comment type="caution">
    <text evidence="2">The sequence shown here is derived from an EMBL/GenBank/DDBJ whole genome shotgun (WGS) entry which is preliminary data.</text>
</comment>
<accession>A0A109BAV4</accession>
<dbReference type="RefSeq" id="WP_068463595.1">
    <property type="nucleotide sequence ID" value="NZ_LMTR01000081.1"/>
</dbReference>
<reference evidence="2 3" key="1">
    <citation type="submission" date="2015-10" db="EMBL/GenBank/DDBJ databases">
        <title>Transcriptomic analysis of a linuron degrading triple-species bacterial consortium.</title>
        <authorList>
            <person name="Albers P."/>
        </authorList>
    </citation>
    <scope>NUCLEOTIDE SEQUENCE [LARGE SCALE GENOMIC DNA]</scope>
    <source>
        <strain evidence="2 3">WDL6</strain>
    </source>
</reference>
<evidence type="ECO:0000313" key="3">
    <source>
        <dbReference type="Proteomes" id="UP000059074"/>
    </source>
</evidence>
<sequence>MGFLDDTLRQLQQNGDVPQPLVVVFRELLGGNPTDANAQAPQSMPQQSAPQAQPSPLPIPGNIPAPPAGNAASQNDIPDLNAGLGALLEQLQASGLDDVVRSWLGAGENKPVQPDHLGNALGQDKVGQMADKAGYSQDDLLSQLAKALPGLIDNLTKGGGGADAPSPQDISQRLRGR</sequence>
<name>A0A109BAV4_HYPSL</name>
<dbReference type="PATRIC" id="fig|121290.4.peg.3588"/>
<dbReference type="InterPro" id="IPR045372">
    <property type="entry name" value="YidB"/>
</dbReference>
<dbReference type="OrthoDB" id="4235777at2"/>
<dbReference type="EMBL" id="LMTR01000081">
    <property type="protein sequence ID" value="KWT65393.1"/>
    <property type="molecule type" value="Genomic_DNA"/>
</dbReference>
<gene>
    <name evidence="2" type="ORF">APY04_2855</name>
</gene>
<evidence type="ECO:0000256" key="1">
    <source>
        <dbReference type="SAM" id="MobiDB-lite"/>
    </source>
</evidence>
<dbReference type="SUPFAM" id="SSF140804">
    <property type="entry name" value="YidB-like"/>
    <property type="match status" value="1"/>
</dbReference>
<dbReference type="InterPro" id="IPR027405">
    <property type="entry name" value="YidB-like"/>
</dbReference>
<evidence type="ECO:0000313" key="2">
    <source>
        <dbReference type="EMBL" id="KWT65393.1"/>
    </source>
</evidence>
<feature type="region of interest" description="Disordered" evidence="1">
    <location>
        <begin position="154"/>
        <end position="177"/>
    </location>
</feature>
<dbReference type="STRING" id="121290.APY04_2855"/>
<dbReference type="AlphaFoldDB" id="A0A109BAV4"/>
<organism evidence="2 3">
    <name type="scientific">Hyphomicrobium sulfonivorans</name>
    <dbReference type="NCBI Taxonomy" id="121290"/>
    <lineage>
        <taxon>Bacteria</taxon>
        <taxon>Pseudomonadati</taxon>
        <taxon>Pseudomonadota</taxon>
        <taxon>Alphaproteobacteria</taxon>
        <taxon>Hyphomicrobiales</taxon>
        <taxon>Hyphomicrobiaceae</taxon>
        <taxon>Hyphomicrobium</taxon>
    </lineage>
</organism>
<evidence type="ECO:0008006" key="4">
    <source>
        <dbReference type="Google" id="ProtNLM"/>
    </source>
</evidence>
<proteinExistence type="predicted"/>
<feature type="compositionally biased region" description="Pro residues" evidence="1">
    <location>
        <begin position="53"/>
        <end position="67"/>
    </location>
</feature>